<gene>
    <name evidence="1" type="ORF">L6164_033188</name>
</gene>
<dbReference type="EMBL" id="CM039438">
    <property type="protein sequence ID" value="KAI4299759.1"/>
    <property type="molecule type" value="Genomic_DNA"/>
</dbReference>
<organism evidence="1 2">
    <name type="scientific">Bauhinia variegata</name>
    <name type="common">Purple orchid tree</name>
    <name type="synonym">Phanera variegata</name>
    <dbReference type="NCBI Taxonomy" id="167791"/>
    <lineage>
        <taxon>Eukaryota</taxon>
        <taxon>Viridiplantae</taxon>
        <taxon>Streptophyta</taxon>
        <taxon>Embryophyta</taxon>
        <taxon>Tracheophyta</taxon>
        <taxon>Spermatophyta</taxon>
        <taxon>Magnoliopsida</taxon>
        <taxon>eudicotyledons</taxon>
        <taxon>Gunneridae</taxon>
        <taxon>Pentapetalae</taxon>
        <taxon>rosids</taxon>
        <taxon>fabids</taxon>
        <taxon>Fabales</taxon>
        <taxon>Fabaceae</taxon>
        <taxon>Cercidoideae</taxon>
        <taxon>Cercideae</taxon>
        <taxon>Bauhiniinae</taxon>
        <taxon>Bauhinia</taxon>
    </lineage>
</organism>
<proteinExistence type="predicted"/>
<accession>A0ACB9KR73</accession>
<dbReference type="Proteomes" id="UP000828941">
    <property type="component" value="Chromosome 13"/>
</dbReference>
<comment type="caution">
    <text evidence="1">The sequence shown here is derived from an EMBL/GenBank/DDBJ whole genome shotgun (WGS) entry which is preliminary data.</text>
</comment>
<keyword evidence="2" id="KW-1185">Reference proteome</keyword>
<protein>
    <submittedName>
        <fullName evidence="1">Uncharacterized protein</fullName>
    </submittedName>
</protein>
<evidence type="ECO:0000313" key="2">
    <source>
        <dbReference type="Proteomes" id="UP000828941"/>
    </source>
</evidence>
<name>A0ACB9KR73_BAUVA</name>
<reference evidence="1 2" key="1">
    <citation type="journal article" date="2022" name="DNA Res.">
        <title>Chromosomal-level genome assembly of the orchid tree Bauhinia variegata (Leguminosae; Cercidoideae) supports the allotetraploid origin hypothesis of Bauhinia.</title>
        <authorList>
            <person name="Zhong Y."/>
            <person name="Chen Y."/>
            <person name="Zheng D."/>
            <person name="Pang J."/>
            <person name="Liu Y."/>
            <person name="Luo S."/>
            <person name="Meng S."/>
            <person name="Qian L."/>
            <person name="Wei D."/>
            <person name="Dai S."/>
            <person name="Zhou R."/>
        </authorList>
    </citation>
    <scope>NUCLEOTIDE SEQUENCE [LARGE SCALE GENOMIC DNA]</scope>
    <source>
        <strain evidence="1">BV-YZ2020</strain>
    </source>
</reference>
<evidence type="ECO:0000313" key="1">
    <source>
        <dbReference type="EMBL" id="KAI4299759.1"/>
    </source>
</evidence>
<sequence>MPSYAKFMKELLSKKRRIEDDERIMLTEECSAILQKKLPPKLKDPGSFSIPCAIGDMTFEKALCDLGASVSLMPLSIFKKLGIGQVKSTMVTLQLADQSVKHPYGVIEDILVKVEKFIFPIDFVVLDMDEDDEIPLILGRPFLTTGRVLIDVVDGTLTLKVQDEAVTFNVFKAMKYPMDQEHCFRGDILDSLVSTTFRERIPSSHLEKAIMESKTMGGIKKKILW</sequence>